<dbReference type="Proteomes" id="UP000887116">
    <property type="component" value="Unassembled WGS sequence"/>
</dbReference>
<evidence type="ECO:0000256" key="9">
    <source>
        <dbReference type="SAM" id="Phobius"/>
    </source>
</evidence>
<evidence type="ECO:0000256" key="3">
    <source>
        <dbReference type="ARBA" id="ARBA00022801"/>
    </source>
</evidence>
<keyword evidence="5" id="KW-0067">ATP-binding</keyword>
<protein>
    <submittedName>
        <fullName evidence="11">ATP-dependent DNA helicase PIF1</fullName>
    </submittedName>
</protein>
<dbReference type="Pfam" id="PF21530">
    <property type="entry name" value="Pif1_2B_dom"/>
    <property type="match status" value="1"/>
</dbReference>
<proteinExistence type="predicted"/>
<accession>A0A8X6LV79</accession>
<evidence type="ECO:0000256" key="8">
    <source>
        <dbReference type="ARBA" id="ARBA00023235"/>
    </source>
</evidence>
<keyword evidence="2" id="KW-0227">DNA damage</keyword>
<organism evidence="11 12">
    <name type="scientific">Trichonephila clavata</name>
    <name type="common">Joro spider</name>
    <name type="synonym">Nephila clavata</name>
    <dbReference type="NCBI Taxonomy" id="2740835"/>
    <lineage>
        <taxon>Eukaryota</taxon>
        <taxon>Metazoa</taxon>
        <taxon>Ecdysozoa</taxon>
        <taxon>Arthropoda</taxon>
        <taxon>Chelicerata</taxon>
        <taxon>Arachnida</taxon>
        <taxon>Araneae</taxon>
        <taxon>Araneomorphae</taxon>
        <taxon>Entelegynae</taxon>
        <taxon>Araneoidea</taxon>
        <taxon>Nephilidae</taxon>
        <taxon>Trichonephila</taxon>
    </lineage>
</organism>
<evidence type="ECO:0000256" key="5">
    <source>
        <dbReference type="ARBA" id="ARBA00022840"/>
    </source>
</evidence>
<dbReference type="PANTHER" id="PTHR47642">
    <property type="entry name" value="ATP-DEPENDENT DNA HELICASE"/>
    <property type="match status" value="1"/>
</dbReference>
<evidence type="ECO:0000256" key="2">
    <source>
        <dbReference type="ARBA" id="ARBA00022763"/>
    </source>
</evidence>
<dbReference type="AlphaFoldDB" id="A0A8X6LV79"/>
<keyword evidence="1" id="KW-0547">Nucleotide-binding</keyword>
<reference evidence="11" key="1">
    <citation type="submission" date="2020-07" db="EMBL/GenBank/DDBJ databases">
        <title>Multicomponent nature underlies the extraordinary mechanical properties of spider dragline silk.</title>
        <authorList>
            <person name="Kono N."/>
            <person name="Nakamura H."/>
            <person name="Mori M."/>
            <person name="Yoshida Y."/>
            <person name="Ohtoshi R."/>
            <person name="Malay A.D."/>
            <person name="Moran D.A.P."/>
            <person name="Tomita M."/>
            <person name="Numata K."/>
            <person name="Arakawa K."/>
        </authorList>
    </citation>
    <scope>NUCLEOTIDE SEQUENCE</scope>
</reference>
<keyword evidence="9" id="KW-0472">Membrane</keyword>
<keyword evidence="3" id="KW-0378">Hydrolase</keyword>
<keyword evidence="12" id="KW-1185">Reference proteome</keyword>
<name>A0A8X6LV79_TRICU</name>
<evidence type="ECO:0000313" key="12">
    <source>
        <dbReference type="Proteomes" id="UP000887116"/>
    </source>
</evidence>
<keyword evidence="4 11" id="KW-0347">Helicase</keyword>
<keyword evidence="6" id="KW-0238">DNA-binding</keyword>
<keyword evidence="7" id="KW-0234">DNA repair</keyword>
<dbReference type="InterPro" id="IPR049163">
    <property type="entry name" value="Pif1-like_2B_dom"/>
</dbReference>
<dbReference type="InterPro" id="IPR051055">
    <property type="entry name" value="PIF1_helicase"/>
</dbReference>
<dbReference type="PANTHER" id="PTHR47642:SF5">
    <property type="entry name" value="ATP-DEPENDENT DNA HELICASE"/>
    <property type="match status" value="1"/>
</dbReference>
<feature type="domain" description="DNA helicase Pif1-like 2B" evidence="10">
    <location>
        <begin position="106"/>
        <end position="143"/>
    </location>
</feature>
<dbReference type="EMBL" id="BMAO01027996">
    <property type="protein sequence ID" value="GFR21204.1"/>
    <property type="molecule type" value="Genomic_DNA"/>
</dbReference>
<keyword evidence="9" id="KW-1133">Transmembrane helix</keyword>
<evidence type="ECO:0000256" key="4">
    <source>
        <dbReference type="ARBA" id="ARBA00022806"/>
    </source>
</evidence>
<evidence type="ECO:0000259" key="10">
    <source>
        <dbReference type="Pfam" id="PF21530"/>
    </source>
</evidence>
<sequence>MRQQGSTTFKDLLNALRIGELQSEHFAILMNRLNKEPTGEFVIEKALRIYPTNQQVYNHNKTVLEHFRARGVTINKIIAQDSLVDSTRKNDNIDLNNIIPSDINKTGGLPKKLEIFVGAKVMLRYNVDVSKGLVNGTIGHITEIIWPCFRRVQMYDTDIPSVRIDFGKDGAHLIQPKTVQFPAKYSHGTAERRMLPIILCWACVCVCVCVCVCTVHKMQGSTVDHAVVYLGSKLFAAGQAYVALSRVKSLEGLLIEELDCSKLTGKRPCNNDALNEMHRLRNLSRDY</sequence>
<dbReference type="InterPro" id="IPR027417">
    <property type="entry name" value="P-loop_NTPase"/>
</dbReference>
<keyword evidence="9" id="KW-0812">Transmembrane</keyword>
<keyword evidence="8" id="KW-0413">Isomerase</keyword>
<evidence type="ECO:0000313" key="11">
    <source>
        <dbReference type="EMBL" id="GFR21204.1"/>
    </source>
</evidence>
<evidence type="ECO:0000256" key="1">
    <source>
        <dbReference type="ARBA" id="ARBA00022741"/>
    </source>
</evidence>
<evidence type="ECO:0000256" key="6">
    <source>
        <dbReference type="ARBA" id="ARBA00023125"/>
    </source>
</evidence>
<dbReference type="SUPFAM" id="SSF52540">
    <property type="entry name" value="P-loop containing nucleoside triphosphate hydrolases"/>
    <property type="match status" value="1"/>
</dbReference>
<gene>
    <name evidence="11" type="primary">pif1</name>
    <name evidence="11" type="ORF">TNCT_125531</name>
</gene>
<evidence type="ECO:0000256" key="7">
    <source>
        <dbReference type="ARBA" id="ARBA00023204"/>
    </source>
</evidence>
<dbReference type="CDD" id="cd18809">
    <property type="entry name" value="SF1_C_RecD"/>
    <property type="match status" value="1"/>
</dbReference>
<feature type="transmembrane region" description="Helical" evidence="9">
    <location>
        <begin position="194"/>
        <end position="215"/>
    </location>
</feature>
<dbReference type="Gene3D" id="3.40.50.300">
    <property type="entry name" value="P-loop containing nucleotide triphosphate hydrolases"/>
    <property type="match status" value="1"/>
</dbReference>
<comment type="caution">
    <text evidence="11">The sequence shown here is derived from an EMBL/GenBank/DDBJ whole genome shotgun (WGS) entry which is preliminary data.</text>
</comment>
<dbReference type="GO" id="GO:0004386">
    <property type="term" value="F:helicase activity"/>
    <property type="evidence" value="ECO:0007669"/>
    <property type="project" value="UniProtKB-KW"/>
</dbReference>
<dbReference type="OrthoDB" id="416437at2759"/>